<comment type="caution">
    <text evidence="2">The sequence shown here is derived from an EMBL/GenBank/DDBJ whole genome shotgun (WGS) entry which is preliminary data.</text>
</comment>
<sequence>MAFDLHAHVTVDVPAQLARARRAGVTRSVLLGTRVHPEAASTLDEVRAEFARLGTVIGGVQAPLADVAGAFAEVRAAVDAHPEEFVGFAGVPLGLGADETSAWLDDCLGQPGIVGIGELTPAPDRAELAEPVLAVSADHGGVPVLVHGFAPNTAADLRTYADLAARYPTVPVVVGAFGGLNWLTLVDLALARPNLHIDLSSAVQVFGVRAAVNALPERCLFGSNTPYGDVVAARSTVEAAVADRAVLDQVLAGNLLRLLGE</sequence>
<reference evidence="2 3" key="2">
    <citation type="submission" date="2019-09" db="EMBL/GenBank/DDBJ databases">
        <authorList>
            <person name="Jin C."/>
        </authorList>
    </citation>
    <scope>NUCLEOTIDE SEQUENCE [LARGE SCALE GENOMIC DNA]</scope>
    <source>
        <strain evidence="2 3">AN110305</strain>
    </source>
</reference>
<evidence type="ECO:0000313" key="2">
    <source>
        <dbReference type="EMBL" id="KAA2258049.1"/>
    </source>
</evidence>
<dbReference type="EMBL" id="VUOB01000042">
    <property type="protein sequence ID" value="KAA2258049.1"/>
    <property type="molecule type" value="Genomic_DNA"/>
</dbReference>
<gene>
    <name evidence="2" type="ORF">F0L68_24000</name>
</gene>
<dbReference type="RefSeq" id="WP_149852015.1">
    <property type="nucleotide sequence ID" value="NZ_VUOB01000042.1"/>
</dbReference>
<accession>A0A5B2X4C2</accession>
<reference evidence="2 3" key="1">
    <citation type="submission" date="2019-09" db="EMBL/GenBank/DDBJ databases">
        <title>Goodfellowia gen. nov., a new genus of the Pseudonocardineae related to Actinoalloteichus, containing Goodfellowia coeruleoviolacea gen. nov., comb. nov. gen. nov., comb. nov.</title>
        <authorList>
            <person name="Labeda D."/>
        </authorList>
    </citation>
    <scope>NUCLEOTIDE SEQUENCE [LARGE SCALE GENOMIC DNA]</scope>
    <source>
        <strain evidence="2 3">AN110305</strain>
    </source>
</reference>
<evidence type="ECO:0000313" key="3">
    <source>
        <dbReference type="Proteomes" id="UP000323454"/>
    </source>
</evidence>
<dbReference type="SUPFAM" id="SSF51556">
    <property type="entry name" value="Metallo-dependent hydrolases"/>
    <property type="match status" value="1"/>
</dbReference>
<keyword evidence="2" id="KW-0378">Hydrolase</keyword>
<evidence type="ECO:0000259" key="1">
    <source>
        <dbReference type="Pfam" id="PF04909"/>
    </source>
</evidence>
<dbReference type="AlphaFoldDB" id="A0A5B2X4C2"/>
<proteinExistence type="predicted"/>
<name>A0A5B2X4C2_9PSEU</name>
<dbReference type="OrthoDB" id="1407586at2"/>
<dbReference type="Proteomes" id="UP000323454">
    <property type="component" value="Unassembled WGS sequence"/>
</dbReference>
<protein>
    <submittedName>
        <fullName evidence="2">Amidohydrolase family protein</fullName>
    </submittedName>
</protein>
<keyword evidence="3" id="KW-1185">Reference proteome</keyword>
<dbReference type="InterPro" id="IPR032466">
    <property type="entry name" value="Metal_Hydrolase"/>
</dbReference>
<dbReference type="InterPro" id="IPR006680">
    <property type="entry name" value="Amidohydro-rel"/>
</dbReference>
<dbReference type="GO" id="GO:0016787">
    <property type="term" value="F:hydrolase activity"/>
    <property type="evidence" value="ECO:0007669"/>
    <property type="project" value="UniProtKB-KW"/>
</dbReference>
<organism evidence="2 3">
    <name type="scientific">Solihabitans fulvus</name>
    <dbReference type="NCBI Taxonomy" id="1892852"/>
    <lineage>
        <taxon>Bacteria</taxon>
        <taxon>Bacillati</taxon>
        <taxon>Actinomycetota</taxon>
        <taxon>Actinomycetes</taxon>
        <taxon>Pseudonocardiales</taxon>
        <taxon>Pseudonocardiaceae</taxon>
        <taxon>Solihabitans</taxon>
    </lineage>
</organism>
<feature type="domain" description="Amidohydrolase-related" evidence="1">
    <location>
        <begin position="4"/>
        <end position="260"/>
    </location>
</feature>
<dbReference type="Gene3D" id="3.20.20.140">
    <property type="entry name" value="Metal-dependent hydrolases"/>
    <property type="match status" value="1"/>
</dbReference>
<dbReference type="Pfam" id="PF04909">
    <property type="entry name" value="Amidohydro_2"/>
    <property type="match status" value="1"/>
</dbReference>